<dbReference type="Proteomes" id="UP000557193">
    <property type="component" value="Unassembled WGS sequence"/>
</dbReference>
<dbReference type="Gene3D" id="3.40.50.150">
    <property type="entry name" value="Vaccinia Virus protein VP39"/>
    <property type="match status" value="1"/>
</dbReference>
<feature type="domain" description="Methyltransferase type 11" evidence="2">
    <location>
        <begin position="102"/>
        <end position="197"/>
    </location>
</feature>
<dbReference type="InterPro" id="IPR013216">
    <property type="entry name" value="Methyltransf_11"/>
</dbReference>
<dbReference type="RefSeq" id="WP_260407038.1">
    <property type="nucleotide sequence ID" value="NZ_JACHLL010000001.1"/>
</dbReference>
<feature type="region of interest" description="Disordered" evidence="1">
    <location>
        <begin position="1"/>
        <end position="67"/>
    </location>
</feature>
<evidence type="ECO:0000256" key="1">
    <source>
        <dbReference type="SAM" id="MobiDB-lite"/>
    </source>
</evidence>
<keyword evidence="3" id="KW-0489">Methyltransferase</keyword>
<sequence>MEPFALHARRPSNQECSRCDNAQKPADHRPQTLSHSDDMMKFLKALRKREAAQPPQPPQPQPAATKSAAGIGLKDMVLSGWMNKASGELMSGFPVGPEDKLLDIGCGEGGYALFSARRGAEIVLADIDAGKLEIARQRLEAAGAVKVTTLTTDAAPIPAADNTFSRVVAMEVLEHVDDPTAFVRELARVTAPGGLILLTVPDERIENIQKQIAPPVYFERPNHIRIFKRGELAKIVTALGLKIELETQYGFYHAVWWSLFWACENQSLSPPWHPLLEKWAETWSILLDTPDGMRIKTALDTAMPKSQVLVISKQP</sequence>
<gene>
    <name evidence="3" type="ORF">HNP49_000698</name>
</gene>
<evidence type="ECO:0000259" key="2">
    <source>
        <dbReference type="Pfam" id="PF08241"/>
    </source>
</evidence>
<evidence type="ECO:0000313" key="3">
    <source>
        <dbReference type="EMBL" id="MBB6340548.1"/>
    </source>
</evidence>
<evidence type="ECO:0000313" key="4">
    <source>
        <dbReference type="Proteomes" id="UP000557193"/>
    </source>
</evidence>
<dbReference type="InterPro" id="IPR029063">
    <property type="entry name" value="SAM-dependent_MTases_sf"/>
</dbReference>
<accession>A0A7X0EQY4</accession>
<dbReference type="AlphaFoldDB" id="A0A7X0EQY4"/>
<proteinExistence type="predicted"/>
<reference evidence="3 4" key="1">
    <citation type="submission" date="2020-08" db="EMBL/GenBank/DDBJ databases">
        <title>Functional genomics of gut bacteria from endangered species of beetles.</title>
        <authorList>
            <person name="Carlos-Shanley C."/>
        </authorList>
    </citation>
    <scope>NUCLEOTIDE SEQUENCE [LARGE SCALE GENOMIC DNA]</scope>
    <source>
        <strain evidence="3 4">S00202</strain>
    </source>
</reference>
<dbReference type="SUPFAM" id="SSF53335">
    <property type="entry name" value="S-adenosyl-L-methionine-dependent methyltransferases"/>
    <property type="match status" value="1"/>
</dbReference>
<feature type="compositionally biased region" description="Basic and acidic residues" evidence="1">
    <location>
        <begin position="25"/>
        <end position="41"/>
    </location>
</feature>
<comment type="caution">
    <text evidence="3">The sequence shown here is derived from an EMBL/GenBank/DDBJ whole genome shotgun (WGS) entry which is preliminary data.</text>
</comment>
<dbReference type="GO" id="GO:0032259">
    <property type="term" value="P:methylation"/>
    <property type="evidence" value="ECO:0007669"/>
    <property type="project" value="UniProtKB-KW"/>
</dbReference>
<dbReference type="GO" id="GO:0008757">
    <property type="term" value="F:S-adenosylmethionine-dependent methyltransferase activity"/>
    <property type="evidence" value="ECO:0007669"/>
    <property type="project" value="InterPro"/>
</dbReference>
<name>A0A7X0EQY4_9PSED</name>
<dbReference type="Pfam" id="PF08241">
    <property type="entry name" value="Methyltransf_11"/>
    <property type="match status" value="1"/>
</dbReference>
<dbReference type="CDD" id="cd02440">
    <property type="entry name" value="AdoMet_MTases"/>
    <property type="match status" value="1"/>
</dbReference>
<keyword evidence="3" id="KW-0808">Transferase</keyword>
<dbReference type="PANTHER" id="PTHR43861">
    <property type="entry name" value="TRANS-ACONITATE 2-METHYLTRANSFERASE-RELATED"/>
    <property type="match status" value="1"/>
</dbReference>
<dbReference type="EMBL" id="JACHLL010000001">
    <property type="protein sequence ID" value="MBB6340548.1"/>
    <property type="molecule type" value="Genomic_DNA"/>
</dbReference>
<protein>
    <submittedName>
        <fullName evidence="3">2-polyprenyl-3-methyl-5-hydroxy-6-metoxy-1, 4-benzoquinol methylase</fullName>
    </submittedName>
</protein>
<organism evidence="3 4">
    <name type="scientific">Pseudomonas fluvialis</name>
    <dbReference type="NCBI Taxonomy" id="1793966"/>
    <lineage>
        <taxon>Bacteria</taxon>
        <taxon>Pseudomonadati</taxon>
        <taxon>Pseudomonadota</taxon>
        <taxon>Gammaproteobacteria</taxon>
        <taxon>Pseudomonadales</taxon>
        <taxon>Pseudomonadaceae</taxon>
        <taxon>Pseudomonas</taxon>
    </lineage>
</organism>
<keyword evidence="4" id="KW-1185">Reference proteome</keyword>